<keyword evidence="2" id="KW-1185">Reference proteome</keyword>
<reference evidence="2" key="1">
    <citation type="journal article" date="2022" name="Mol. Ecol. Resour.">
        <title>The genomes of chicory, endive, great burdock and yacon provide insights into Asteraceae palaeo-polyploidization history and plant inulin production.</title>
        <authorList>
            <person name="Fan W."/>
            <person name="Wang S."/>
            <person name="Wang H."/>
            <person name="Wang A."/>
            <person name="Jiang F."/>
            <person name="Liu H."/>
            <person name="Zhao H."/>
            <person name="Xu D."/>
            <person name="Zhang Y."/>
        </authorList>
    </citation>
    <scope>NUCLEOTIDE SEQUENCE [LARGE SCALE GENOMIC DNA]</scope>
    <source>
        <strain evidence="2">cv. Yunnan</strain>
    </source>
</reference>
<gene>
    <name evidence="1" type="ORF">L1987_72940</name>
</gene>
<protein>
    <submittedName>
        <fullName evidence="1">Uncharacterized protein</fullName>
    </submittedName>
</protein>
<dbReference type="Proteomes" id="UP001056120">
    <property type="component" value="Linkage Group LG24"/>
</dbReference>
<evidence type="ECO:0000313" key="1">
    <source>
        <dbReference type="EMBL" id="KAI3714343.1"/>
    </source>
</evidence>
<organism evidence="1 2">
    <name type="scientific">Smallanthus sonchifolius</name>
    <dbReference type="NCBI Taxonomy" id="185202"/>
    <lineage>
        <taxon>Eukaryota</taxon>
        <taxon>Viridiplantae</taxon>
        <taxon>Streptophyta</taxon>
        <taxon>Embryophyta</taxon>
        <taxon>Tracheophyta</taxon>
        <taxon>Spermatophyta</taxon>
        <taxon>Magnoliopsida</taxon>
        <taxon>eudicotyledons</taxon>
        <taxon>Gunneridae</taxon>
        <taxon>Pentapetalae</taxon>
        <taxon>asterids</taxon>
        <taxon>campanulids</taxon>
        <taxon>Asterales</taxon>
        <taxon>Asteraceae</taxon>
        <taxon>Asteroideae</taxon>
        <taxon>Heliantheae alliance</taxon>
        <taxon>Millerieae</taxon>
        <taxon>Smallanthus</taxon>
    </lineage>
</organism>
<name>A0ACB9AX00_9ASTR</name>
<evidence type="ECO:0000313" key="2">
    <source>
        <dbReference type="Proteomes" id="UP001056120"/>
    </source>
</evidence>
<comment type="caution">
    <text evidence="1">The sequence shown here is derived from an EMBL/GenBank/DDBJ whole genome shotgun (WGS) entry which is preliminary data.</text>
</comment>
<accession>A0ACB9AX00</accession>
<proteinExistence type="predicted"/>
<reference evidence="1 2" key="2">
    <citation type="journal article" date="2022" name="Mol. Ecol. Resour.">
        <title>The genomes of chicory, endive, great burdock and yacon provide insights into Asteraceae paleo-polyploidization history and plant inulin production.</title>
        <authorList>
            <person name="Fan W."/>
            <person name="Wang S."/>
            <person name="Wang H."/>
            <person name="Wang A."/>
            <person name="Jiang F."/>
            <person name="Liu H."/>
            <person name="Zhao H."/>
            <person name="Xu D."/>
            <person name="Zhang Y."/>
        </authorList>
    </citation>
    <scope>NUCLEOTIDE SEQUENCE [LARGE SCALE GENOMIC DNA]</scope>
    <source>
        <strain evidence="2">cv. Yunnan</strain>
        <tissue evidence="1">Leaves</tissue>
    </source>
</reference>
<dbReference type="EMBL" id="CM042041">
    <property type="protein sequence ID" value="KAI3714343.1"/>
    <property type="molecule type" value="Genomic_DNA"/>
</dbReference>
<sequence length="543" mass="62031">MDNHIAIELFDNLHGKVSHKALNLLEKEWYKLSHILKQNATCGCQLFSSCGLSCACRLASIEATGGRIPLDALDVFWRKLDLKPSFVDDENVDVDKVQEMDNKEECGNQLVPIELVDSEESQNISEDDQDHQTPGLESMELEETENSLVFHAKFGEFKEKSAIVEELQETTMETKKLDPNTHLVDEKSSEVPVLESCVEEPLINLHDLHLKIEKGLEMKDLNEIHNENEEEKIPNTPASIKKFMFERKDPRAEESLDGSFMSEMEGDPINTTEKLKSALLALKAELEEERSASAIAASETMAMITRLQEEKAAMQMEALQYQRMMEEQSEYDQEALQLLNELMIKKEKELEVYSKKVADYEAKFLQGSLKNRTCSTSGSPTHSDYGNGMTIETSQEWNGNGNVPDNGVLELESSLADFEEERLSIFEQIKVLEEKLFALSDEDDQHFADVRPIEDLYEENGFHSNGMVTKSNGFRSNELENGKKRRDIEEEVDQVYERLQALEADREFLKHCIGSLNKGEKGMELLREILQHLRDLRTMDFQT</sequence>